<reference evidence="1" key="1">
    <citation type="submission" date="2024-12" db="EMBL/GenBank/DDBJ databases">
        <title>Comparative genomics and development of molecular markers within Purpureocillium lilacinum and among Purpureocillium species.</title>
        <authorList>
            <person name="Yeh Z.-Y."/>
            <person name="Ni N.-T."/>
            <person name="Lo P.-H."/>
            <person name="Mushyakhwo K."/>
            <person name="Lin C.-F."/>
            <person name="Nai Y.-S."/>
        </authorList>
    </citation>
    <scope>NUCLEOTIDE SEQUENCE</scope>
    <source>
        <strain evidence="1">NCHU-NPUST-175</strain>
    </source>
</reference>
<gene>
    <name evidence="1" type="ORF">ACCO45_003760</name>
</gene>
<sequence length="72" mass="8031">MPYMHDWMTGFAGQSQWIALMGVCSNSKTACVLKTAPFDNAADAHLRSRMAELHRLGLPHTFQISCPENQPL</sequence>
<dbReference type="EMBL" id="JBGNUJ010000003">
    <property type="protein sequence ID" value="KAL3962237.1"/>
    <property type="molecule type" value="Genomic_DNA"/>
</dbReference>
<keyword evidence="2" id="KW-1185">Reference proteome</keyword>
<evidence type="ECO:0000313" key="2">
    <source>
        <dbReference type="Proteomes" id="UP001638806"/>
    </source>
</evidence>
<accession>A0ACC4E227</accession>
<evidence type="ECO:0000313" key="1">
    <source>
        <dbReference type="EMBL" id="KAL3962237.1"/>
    </source>
</evidence>
<protein>
    <submittedName>
        <fullName evidence="1">Uncharacterized protein</fullName>
    </submittedName>
</protein>
<dbReference type="Proteomes" id="UP001638806">
    <property type="component" value="Unassembled WGS sequence"/>
</dbReference>
<comment type="caution">
    <text evidence="1">The sequence shown here is derived from an EMBL/GenBank/DDBJ whole genome shotgun (WGS) entry which is preliminary data.</text>
</comment>
<proteinExistence type="predicted"/>
<organism evidence="1 2">
    <name type="scientific">Purpureocillium lilacinum</name>
    <name type="common">Paecilomyces lilacinus</name>
    <dbReference type="NCBI Taxonomy" id="33203"/>
    <lineage>
        <taxon>Eukaryota</taxon>
        <taxon>Fungi</taxon>
        <taxon>Dikarya</taxon>
        <taxon>Ascomycota</taxon>
        <taxon>Pezizomycotina</taxon>
        <taxon>Sordariomycetes</taxon>
        <taxon>Hypocreomycetidae</taxon>
        <taxon>Hypocreales</taxon>
        <taxon>Ophiocordycipitaceae</taxon>
        <taxon>Purpureocillium</taxon>
    </lineage>
</organism>
<name>A0ACC4E227_PURLI</name>